<accession>A0ABS0V5H5</accession>
<feature type="compositionally biased region" description="Acidic residues" evidence="1">
    <location>
        <begin position="132"/>
        <end position="141"/>
    </location>
</feature>
<organism evidence="4 5">
    <name type="scientific">Pseudomonas paralactis</name>
    <dbReference type="NCBI Taxonomy" id="1615673"/>
    <lineage>
        <taxon>Bacteria</taxon>
        <taxon>Pseudomonadati</taxon>
        <taxon>Pseudomonadota</taxon>
        <taxon>Gammaproteobacteria</taxon>
        <taxon>Pseudomonadales</taxon>
        <taxon>Pseudomonadaceae</taxon>
        <taxon>Pseudomonas</taxon>
    </lineage>
</organism>
<dbReference type="CDD" id="cd14742">
    <property type="entry name" value="PAAR_RHS"/>
    <property type="match status" value="1"/>
</dbReference>
<evidence type="ECO:0000256" key="1">
    <source>
        <dbReference type="SAM" id="MobiDB-lite"/>
    </source>
</evidence>
<evidence type="ECO:0000313" key="5">
    <source>
        <dbReference type="Proteomes" id="UP000607562"/>
    </source>
</evidence>
<keyword evidence="2" id="KW-1133">Transmembrane helix</keyword>
<dbReference type="Pfam" id="PF20148">
    <property type="entry name" value="DUF6531"/>
    <property type="match status" value="1"/>
</dbReference>
<keyword evidence="2" id="KW-0812">Transmembrane</keyword>
<feature type="transmembrane region" description="Helical" evidence="2">
    <location>
        <begin position="30"/>
        <end position="52"/>
    </location>
</feature>
<dbReference type="InterPro" id="IPR006530">
    <property type="entry name" value="YD"/>
</dbReference>
<keyword evidence="5" id="KW-1185">Reference proteome</keyword>
<sequence>MAQNVHAAREGDAILHPPLAAELMSALAEAVVYAAATAVVAAAIAGTVVAVVGTGGAAAVLVPVIAGALVGGASMIPIGDKSIGEAITDGCDSLANSVFPAEPFGKIESGSQNTHVNGKPAARAAGRSSEGGSEDASEEQAEPSFLDNIGAMAMSAAPMLMPLLGLGMAIYDIFNPPVTTPAAPGTQPADQDEITCERHPPMPIGYIAQGSSKVFINGQPAARAGDKTTCDATIDRDANVSPNVRIGGEPLTVRDIRNGKSKIAQFTGMVAGMLISRKIKLRPRPKGSPKPQPRIRPCKGSPVIVSTGSKVLGGPEDHDFTLPGLLPIEWARGYDSNDLRSDGLFGMGWSVPYEVEILRVPHPEGGELWIYVDDEGTRLELGRLKANDAFVSVLDGLAFFQLEDGQTVVEDIYTGLYQVFQTDPHNPKRSRLIKLGDRNLNTVGLLYDQTGRLHYVCDGLSRTTIRLSYDTQHPKRVSQVERLYIRLGDDPQIEHTEVLASYRYTQSGQLQEVLDATGQVLRSFTYTAHGYLGSHTLPSGATRQYQWQRFEVPAQRPQSVRADGSLCNFPPLLEPLPDHEWRVIRHWG</sequence>
<dbReference type="InterPro" id="IPR008727">
    <property type="entry name" value="PAAR_motif"/>
</dbReference>
<evidence type="ECO:0000313" key="4">
    <source>
        <dbReference type="EMBL" id="MBI6635226.1"/>
    </source>
</evidence>
<gene>
    <name evidence="4" type="ORF">YA0871_21425</name>
</gene>
<dbReference type="Pfam" id="PF05488">
    <property type="entry name" value="PAAR_motif"/>
    <property type="match status" value="1"/>
</dbReference>
<dbReference type="EMBL" id="JAEILM010000074">
    <property type="protein sequence ID" value="MBI6635226.1"/>
    <property type="molecule type" value="Genomic_DNA"/>
</dbReference>
<proteinExistence type="predicted"/>
<feature type="compositionally biased region" description="Low complexity" evidence="1">
    <location>
        <begin position="121"/>
        <end position="131"/>
    </location>
</feature>
<keyword evidence="2" id="KW-0472">Membrane</keyword>
<feature type="region of interest" description="Disordered" evidence="1">
    <location>
        <begin position="106"/>
        <end position="141"/>
    </location>
</feature>
<evidence type="ECO:0000256" key="2">
    <source>
        <dbReference type="SAM" id="Phobius"/>
    </source>
</evidence>
<reference evidence="4 5" key="1">
    <citation type="submission" date="2020-12" db="EMBL/GenBank/DDBJ databases">
        <title>Comparative genomic insights into the epidemiology and virulence of plant pathogenic Pseudomonads from Turkey.</title>
        <authorList>
            <person name="Dillon M."/>
            <person name="Ruiz-Bedoya T."/>
            <person name="Bendalovic-Torma C."/>
            <person name="Guttman K.M."/>
            <person name="Kwak H."/>
            <person name="Middleton M.A."/>
            <person name="Wang P.W."/>
            <person name="Horuz S."/>
            <person name="Aysan Y."/>
            <person name="Guttman D.S."/>
        </authorList>
    </citation>
    <scope>NUCLEOTIDE SEQUENCE [LARGE SCALE GENOMIC DNA]</scope>
    <source>
        <strain evidence="4 5">Marul_2_1</strain>
    </source>
</reference>
<dbReference type="RefSeq" id="WP_198708380.1">
    <property type="nucleotide sequence ID" value="NZ_JAEILM010000074.1"/>
</dbReference>
<dbReference type="NCBIfam" id="TIGR01643">
    <property type="entry name" value="YD_repeat_2x"/>
    <property type="match status" value="1"/>
</dbReference>
<dbReference type="Gene3D" id="2.60.200.60">
    <property type="match status" value="1"/>
</dbReference>
<feature type="transmembrane region" description="Helical" evidence="2">
    <location>
        <begin position="58"/>
        <end position="78"/>
    </location>
</feature>
<dbReference type="Proteomes" id="UP000607562">
    <property type="component" value="Unassembled WGS sequence"/>
</dbReference>
<feature type="domain" description="DUF6531" evidence="3">
    <location>
        <begin position="300"/>
        <end position="379"/>
    </location>
</feature>
<name>A0ABS0V5H5_9PSED</name>
<evidence type="ECO:0000259" key="3">
    <source>
        <dbReference type="Pfam" id="PF20148"/>
    </source>
</evidence>
<protein>
    <submittedName>
        <fullName evidence="4">PAAR/RHS domain-containing protein</fullName>
    </submittedName>
</protein>
<feature type="non-terminal residue" evidence="4">
    <location>
        <position position="588"/>
    </location>
</feature>
<comment type="caution">
    <text evidence="4">The sequence shown here is derived from an EMBL/GenBank/DDBJ whole genome shotgun (WGS) entry which is preliminary data.</text>
</comment>
<dbReference type="InterPro" id="IPR045351">
    <property type="entry name" value="DUF6531"/>
</dbReference>